<dbReference type="Gene3D" id="1.10.3360.10">
    <property type="entry name" value="VPA0735-like domain"/>
    <property type="match status" value="1"/>
</dbReference>
<name>A0ABV9Z1E1_9HYPH</name>
<dbReference type="Gene3D" id="2.60.40.1610">
    <property type="entry name" value="Domain of unknown function DUF1254"/>
    <property type="match status" value="1"/>
</dbReference>
<proteinExistence type="predicted"/>
<dbReference type="Gene3D" id="2.60.120.600">
    <property type="entry name" value="Domain of unknown function DUF1214, C-terminal domain"/>
    <property type="match status" value="1"/>
</dbReference>
<dbReference type="PANTHER" id="PTHR36509">
    <property type="entry name" value="BLL3101 PROTEIN"/>
    <property type="match status" value="1"/>
</dbReference>
<reference evidence="5" key="1">
    <citation type="journal article" date="2019" name="Int. J. Syst. Evol. Microbiol.">
        <title>The Global Catalogue of Microorganisms (GCM) 10K type strain sequencing project: providing services to taxonomists for standard genome sequencing and annotation.</title>
        <authorList>
            <consortium name="The Broad Institute Genomics Platform"/>
            <consortium name="The Broad Institute Genome Sequencing Center for Infectious Disease"/>
            <person name="Wu L."/>
            <person name="Ma J."/>
        </authorList>
    </citation>
    <scope>NUCLEOTIDE SEQUENCE [LARGE SCALE GENOMIC DNA]</scope>
    <source>
        <strain evidence="5">CGMCC 1.16444</strain>
    </source>
</reference>
<gene>
    <name evidence="4" type="ORF">ACFPFW_10075</name>
</gene>
<dbReference type="InterPro" id="IPR037050">
    <property type="entry name" value="DUF1254_sf"/>
</dbReference>
<accession>A0ABV9Z1E1</accession>
<dbReference type="PANTHER" id="PTHR36509:SF3">
    <property type="entry name" value="SIGNAL PEPTIDE PROTEIN"/>
    <property type="match status" value="1"/>
</dbReference>
<feature type="domain" description="DUF1254" evidence="3">
    <location>
        <begin position="96"/>
        <end position="223"/>
    </location>
</feature>
<evidence type="ECO:0000259" key="2">
    <source>
        <dbReference type="Pfam" id="PF06742"/>
    </source>
</evidence>
<dbReference type="InterPro" id="IPR037049">
    <property type="entry name" value="DUF1214_C_sf"/>
</dbReference>
<sequence length="535" mass="59190">MLKGFLLAFATSCALLSPPQARADTSVPTSIVTPNVVETSRGTFEFKDGVPTEPTADALYDQLDFTYAYRTFMDTMRGVSIRALRRGMEDMGVKKNEVLVFSELMDAKSLFLTPNADTIYVMGWLDLSDGPVVIESPPEFLGIVQDAWFHWVTDMGSPGPDRGLGGKYLIVPPGYDGELPNGGYFIAHAKTNGILWFGRSFLKDGRDPKPAVDVIKSSTKVYPFEPGGVGTPIAAFLAGTARLGKIIEPPATIFHEGSGKVMNTLPPNDWSYFELLDEVVQDEPATALDVELMGPIAAVGIVKGKPFAPDQRMRGIMTDAVAVANAASRNLLMNPRDPDWFFYPDSSWFNMLFESGYEFETPIPEITRNGAKPYPPTGYRQMDARTSFFYGITGITPAMAMRLTGIGSQYLITARDADRKYFDGSKTYKVTLPKDIPESNFWSLTVYDNMTRSMLDTPQRYPRAGSQSYPSPAAEANADGSTTVYFSPTQPVGVARGNWIQTMPDKGWFVCLRLYSPLEPFFDRSWRISEIEAIK</sequence>
<comment type="caution">
    <text evidence="4">The sequence shown here is derived from an EMBL/GenBank/DDBJ whole genome shotgun (WGS) entry which is preliminary data.</text>
</comment>
<evidence type="ECO:0000259" key="3">
    <source>
        <dbReference type="Pfam" id="PF06863"/>
    </source>
</evidence>
<feature type="signal peptide" evidence="1">
    <location>
        <begin position="1"/>
        <end position="23"/>
    </location>
</feature>
<evidence type="ECO:0000313" key="4">
    <source>
        <dbReference type="EMBL" id="MFC5068359.1"/>
    </source>
</evidence>
<dbReference type="SUPFAM" id="SSF160935">
    <property type="entry name" value="VPA0735-like"/>
    <property type="match status" value="1"/>
</dbReference>
<dbReference type="Pfam" id="PF06863">
    <property type="entry name" value="DUF1254"/>
    <property type="match status" value="1"/>
</dbReference>
<dbReference type="EMBL" id="JBHSJF010000006">
    <property type="protein sequence ID" value="MFC5068359.1"/>
    <property type="molecule type" value="Genomic_DNA"/>
</dbReference>
<protein>
    <submittedName>
        <fullName evidence="4">DUF1254 domain-containing protein</fullName>
    </submittedName>
</protein>
<dbReference type="InterPro" id="IPR010621">
    <property type="entry name" value="DUF1214"/>
</dbReference>
<feature type="chain" id="PRO_5047342917" evidence="1">
    <location>
        <begin position="24"/>
        <end position="535"/>
    </location>
</feature>
<dbReference type="InterPro" id="IPR010679">
    <property type="entry name" value="DUF1254"/>
</dbReference>
<evidence type="ECO:0000313" key="5">
    <source>
        <dbReference type="Proteomes" id="UP001595796"/>
    </source>
</evidence>
<dbReference type="Proteomes" id="UP001595796">
    <property type="component" value="Unassembled WGS sequence"/>
</dbReference>
<organism evidence="4 5">
    <name type="scientific">Flaviflagellibacter deserti</name>
    <dbReference type="NCBI Taxonomy" id="2267266"/>
    <lineage>
        <taxon>Bacteria</taxon>
        <taxon>Pseudomonadati</taxon>
        <taxon>Pseudomonadota</taxon>
        <taxon>Alphaproteobacteria</taxon>
        <taxon>Hyphomicrobiales</taxon>
        <taxon>Flaviflagellibacter</taxon>
    </lineage>
</organism>
<keyword evidence="1" id="KW-0732">Signal</keyword>
<dbReference type="Pfam" id="PF06742">
    <property type="entry name" value="DUF1214"/>
    <property type="match status" value="1"/>
</dbReference>
<feature type="domain" description="DUF1214" evidence="2">
    <location>
        <begin position="408"/>
        <end position="518"/>
    </location>
</feature>
<evidence type="ECO:0000256" key="1">
    <source>
        <dbReference type="SAM" id="SignalP"/>
    </source>
</evidence>
<keyword evidence="5" id="KW-1185">Reference proteome</keyword>